<dbReference type="GO" id="GO:0051607">
    <property type="term" value="P:defense response to virus"/>
    <property type="evidence" value="ECO:0007669"/>
    <property type="project" value="UniProtKB-KW"/>
</dbReference>
<proteinExistence type="inferred from homology"/>
<accession>A0A101HQ40</accession>
<dbReference type="Gene3D" id="3.90.320.10">
    <property type="match status" value="1"/>
</dbReference>
<evidence type="ECO:0000256" key="8">
    <source>
        <dbReference type="ARBA" id="ARBA00023211"/>
    </source>
</evidence>
<dbReference type="GO" id="GO:0051536">
    <property type="term" value="F:iron-sulfur cluster binding"/>
    <property type="evidence" value="ECO:0007669"/>
    <property type="project" value="UniProtKB-KW"/>
</dbReference>
<dbReference type="Pfam" id="PF01930">
    <property type="entry name" value="Cas_Cas4"/>
    <property type="match status" value="1"/>
</dbReference>
<comment type="function">
    <text evidence="9">CRISPR (clustered regularly interspaced short palindromic repeat) is an adaptive immune system that provides protection against mobile genetic elements (viruses, transposable elements and conjugative plasmids). CRISPR clusters contain sequences complementary to antecedent mobile elements and target invading nucleic acids. CRISPR clusters are transcribed and processed into CRISPR RNA (crRNA).</text>
</comment>
<comment type="caution">
    <text evidence="11">The sequence shown here is derived from an EMBL/GenBank/DDBJ whole genome shotgun (WGS) entry which is preliminary data.</text>
</comment>
<dbReference type="NCBIfam" id="TIGR00372">
    <property type="entry name" value="cas4"/>
    <property type="match status" value="1"/>
</dbReference>
<evidence type="ECO:0000256" key="5">
    <source>
        <dbReference type="ARBA" id="ARBA00023004"/>
    </source>
</evidence>
<protein>
    <recommendedName>
        <fullName evidence="9">CRISPR-associated exonuclease Cas4</fullName>
        <ecNumber evidence="9">3.1.12.1</ecNumber>
    </recommendedName>
</protein>
<gene>
    <name evidence="11" type="ORF">XD94_0685</name>
</gene>
<name>A0A101HQ40_9BACT</name>
<evidence type="ECO:0000313" key="11">
    <source>
        <dbReference type="EMBL" id="KUK80945.1"/>
    </source>
</evidence>
<dbReference type="GO" id="GO:0004527">
    <property type="term" value="F:exonuclease activity"/>
    <property type="evidence" value="ECO:0007669"/>
    <property type="project" value="UniProtKB-KW"/>
</dbReference>
<evidence type="ECO:0000256" key="7">
    <source>
        <dbReference type="ARBA" id="ARBA00023118"/>
    </source>
</evidence>
<dbReference type="Proteomes" id="UP000054092">
    <property type="component" value="Unassembled WGS sequence"/>
</dbReference>
<reference evidence="12" key="1">
    <citation type="journal article" date="2015" name="MBio">
        <title>Genome-Resolved Metagenomic Analysis Reveals Roles for Candidate Phyla and Other Microbial Community Members in Biogeochemical Transformations in Oil Reservoirs.</title>
        <authorList>
            <person name="Hu P."/>
            <person name="Tom L."/>
            <person name="Singh A."/>
            <person name="Thomas B.C."/>
            <person name="Baker B.J."/>
            <person name="Piceno Y.M."/>
            <person name="Andersen G.L."/>
            <person name="Banfield J.F."/>
        </authorList>
    </citation>
    <scope>NUCLEOTIDE SEQUENCE [LARGE SCALE GENOMIC DNA]</scope>
</reference>
<dbReference type="InterPro" id="IPR011604">
    <property type="entry name" value="PDDEXK-like_dom_sf"/>
</dbReference>
<keyword evidence="5 9" id="KW-0408">Iron</keyword>
<evidence type="ECO:0000256" key="1">
    <source>
        <dbReference type="ARBA" id="ARBA00022722"/>
    </source>
</evidence>
<evidence type="ECO:0000256" key="9">
    <source>
        <dbReference type="RuleBase" id="RU365022"/>
    </source>
</evidence>
<evidence type="ECO:0000256" key="6">
    <source>
        <dbReference type="ARBA" id="ARBA00023014"/>
    </source>
</evidence>
<dbReference type="PATRIC" id="fig|1184387.3.peg.1067"/>
<comment type="cofactor">
    <cofactor evidence="9">
        <name>Mg(2+)</name>
        <dbReference type="ChEBI" id="CHEBI:18420"/>
    </cofactor>
    <cofactor evidence="9">
        <name>Mn(2+)</name>
        <dbReference type="ChEBI" id="CHEBI:29035"/>
    </cofactor>
    <text evidence="9">Mg(2+) or Mn(2+) required for ssDNA cleavage activity.</text>
</comment>
<dbReference type="GO" id="GO:0046872">
    <property type="term" value="F:metal ion binding"/>
    <property type="evidence" value="ECO:0007669"/>
    <property type="project" value="UniProtKB-KW"/>
</dbReference>
<keyword evidence="6 9" id="KW-0411">Iron-sulfur</keyword>
<dbReference type="AlphaFoldDB" id="A0A101HQ40"/>
<keyword evidence="4 9" id="KW-0269">Exonuclease</keyword>
<keyword evidence="1 9" id="KW-0540">Nuclease</keyword>
<keyword evidence="3 9" id="KW-0378">Hydrolase</keyword>
<feature type="domain" description="DUF83" evidence="10">
    <location>
        <begin position="5"/>
        <end position="164"/>
    </location>
</feature>
<evidence type="ECO:0000256" key="3">
    <source>
        <dbReference type="ARBA" id="ARBA00022801"/>
    </source>
</evidence>
<evidence type="ECO:0000256" key="2">
    <source>
        <dbReference type="ARBA" id="ARBA00022723"/>
    </source>
</evidence>
<dbReference type="InterPro" id="IPR022765">
    <property type="entry name" value="Dna2/Cas4_DUF83"/>
</dbReference>
<dbReference type="InterPro" id="IPR013343">
    <property type="entry name" value="CRISPR-assoc_prot_Cas4"/>
</dbReference>
<evidence type="ECO:0000256" key="4">
    <source>
        <dbReference type="ARBA" id="ARBA00022839"/>
    </source>
</evidence>
<comment type="cofactor">
    <cofactor evidence="9">
        <name>iron-sulfur cluster</name>
        <dbReference type="ChEBI" id="CHEBI:30408"/>
    </cofactor>
</comment>
<keyword evidence="7 9" id="KW-0051">Antiviral defense</keyword>
<evidence type="ECO:0000259" key="10">
    <source>
        <dbReference type="Pfam" id="PF01930"/>
    </source>
</evidence>
<organism evidence="11 12">
    <name type="scientific">Mesotoga prima</name>
    <dbReference type="NCBI Taxonomy" id="1184387"/>
    <lineage>
        <taxon>Bacteria</taxon>
        <taxon>Thermotogati</taxon>
        <taxon>Thermotogota</taxon>
        <taxon>Thermotogae</taxon>
        <taxon>Kosmotogales</taxon>
        <taxon>Kosmotogaceae</taxon>
        <taxon>Mesotoga</taxon>
    </lineage>
</organism>
<dbReference type="PANTHER" id="PTHR37168">
    <property type="entry name" value="CRISPR-ASSOCIATED EXONUCLEASE CAS4"/>
    <property type="match status" value="1"/>
</dbReference>
<dbReference type="EC" id="3.1.12.1" evidence="9"/>
<comment type="similarity">
    <text evidence="9">Belongs to the CRISPR-associated exonuclease Cas4 family.</text>
</comment>
<dbReference type="EMBL" id="LGGP01000095">
    <property type="protein sequence ID" value="KUK80945.1"/>
    <property type="molecule type" value="Genomic_DNA"/>
</dbReference>
<sequence>MIDINGSLVLSYTNCRREAWLMAHRIIPEQDNTSMSLGRLIHETSYENRGEKDVSIDNIKLDMVEEKKGKTIVSEIKKSKYSLEGARDQLLFYLLRLKEMGVQAEGQLLVPKEKKKITITLTDEEEDRIKKLCEEVQKLVEGPIPEIERTQNKCKNCAYYTYCWV</sequence>
<keyword evidence="8 9" id="KW-0464">Manganese</keyword>
<keyword evidence="2 9" id="KW-0479">Metal-binding</keyword>
<dbReference type="PANTHER" id="PTHR37168:SF2">
    <property type="entry name" value="CRISPR-ASSOCIATED EXONUCLEASE CAS4"/>
    <property type="match status" value="1"/>
</dbReference>
<evidence type="ECO:0000313" key="12">
    <source>
        <dbReference type="Proteomes" id="UP000054092"/>
    </source>
</evidence>